<proteinExistence type="predicted"/>
<evidence type="ECO:0000313" key="2">
    <source>
        <dbReference type="Proteomes" id="UP000824111"/>
    </source>
</evidence>
<comment type="caution">
    <text evidence="1">The sequence shown here is derived from an EMBL/GenBank/DDBJ whole genome shotgun (WGS) entry which is preliminary data.</text>
</comment>
<sequence>MFLEYTDYKNLGGVIAEEDVFALYERQAAAKADYYTQGRISALEEIPTAVQEAVARITDLLFHKKDGEIKACSNDGVSITYADTQGVDAAVLQILRETLSPELMFRGVAR</sequence>
<name>A0A9D1LUI3_9FIRM</name>
<evidence type="ECO:0000313" key="1">
    <source>
        <dbReference type="EMBL" id="HIU48284.1"/>
    </source>
</evidence>
<dbReference type="EMBL" id="DVND01000073">
    <property type="protein sequence ID" value="HIU48284.1"/>
    <property type="molecule type" value="Genomic_DNA"/>
</dbReference>
<dbReference type="AlphaFoldDB" id="A0A9D1LUI3"/>
<reference evidence="1" key="1">
    <citation type="submission" date="2020-10" db="EMBL/GenBank/DDBJ databases">
        <authorList>
            <person name="Gilroy R."/>
        </authorList>
    </citation>
    <scope>NUCLEOTIDE SEQUENCE</scope>
    <source>
        <strain evidence="1">ChiSjej4B22-9803</strain>
    </source>
</reference>
<dbReference type="Proteomes" id="UP000824111">
    <property type="component" value="Unassembled WGS sequence"/>
</dbReference>
<gene>
    <name evidence="1" type="ORF">IAB04_02885</name>
</gene>
<organism evidence="1 2">
    <name type="scientific">Candidatus Avimonoglobus intestinipullorum</name>
    <dbReference type="NCBI Taxonomy" id="2840699"/>
    <lineage>
        <taxon>Bacteria</taxon>
        <taxon>Bacillati</taxon>
        <taxon>Bacillota</taxon>
        <taxon>Clostridia</taxon>
        <taxon>Eubacteriales</taxon>
        <taxon>Candidatus Avimonoglobus</taxon>
    </lineage>
</organism>
<reference evidence="1" key="2">
    <citation type="journal article" date="2021" name="PeerJ">
        <title>Extensive microbial diversity within the chicken gut microbiome revealed by metagenomics and culture.</title>
        <authorList>
            <person name="Gilroy R."/>
            <person name="Ravi A."/>
            <person name="Getino M."/>
            <person name="Pursley I."/>
            <person name="Horton D.L."/>
            <person name="Alikhan N.F."/>
            <person name="Baker D."/>
            <person name="Gharbi K."/>
            <person name="Hall N."/>
            <person name="Watson M."/>
            <person name="Adriaenssens E.M."/>
            <person name="Foster-Nyarko E."/>
            <person name="Jarju S."/>
            <person name="Secka A."/>
            <person name="Antonio M."/>
            <person name="Oren A."/>
            <person name="Chaudhuri R.R."/>
            <person name="La Ragione R."/>
            <person name="Hildebrand F."/>
            <person name="Pallen M.J."/>
        </authorList>
    </citation>
    <scope>NUCLEOTIDE SEQUENCE</scope>
    <source>
        <strain evidence="1">ChiSjej4B22-9803</strain>
    </source>
</reference>
<protein>
    <submittedName>
        <fullName evidence="1">Uncharacterized protein</fullName>
    </submittedName>
</protein>
<accession>A0A9D1LUI3</accession>